<dbReference type="Pfam" id="PF11376">
    <property type="entry name" value="DUF3179"/>
    <property type="match status" value="1"/>
</dbReference>
<organism evidence="1">
    <name type="scientific">marine sediment metagenome</name>
    <dbReference type="NCBI Taxonomy" id="412755"/>
    <lineage>
        <taxon>unclassified sequences</taxon>
        <taxon>metagenomes</taxon>
        <taxon>ecological metagenomes</taxon>
    </lineage>
</organism>
<reference evidence="1" key="1">
    <citation type="journal article" date="2014" name="Front. Microbiol.">
        <title>High frequency of phylogenetically diverse reductive dehalogenase-homologous genes in deep subseafloor sedimentary metagenomes.</title>
        <authorList>
            <person name="Kawai M."/>
            <person name="Futagami T."/>
            <person name="Toyoda A."/>
            <person name="Takaki Y."/>
            <person name="Nishi S."/>
            <person name="Hori S."/>
            <person name="Arai W."/>
            <person name="Tsubouchi T."/>
            <person name="Morono Y."/>
            <person name="Uchiyama I."/>
            <person name="Ito T."/>
            <person name="Fujiyama A."/>
            <person name="Inagaki F."/>
            <person name="Takami H."/>
        </authorList>
    </citation>
    <scope>NUCLEOTIDE SEQUENCE</scope>
    <source>
        <strain evidence="1">Expedition CK06-06</strain>
    </source>
</reference>
<dbReference type="InterPro" id="IPR021516">
    <property type="entry name" value="DUF3179"/>
</dbReference>
<gene>
    <name evidence="1" type="ORF">S01H4_34288</name>
</gene>
<protein>
    <recommendedName>
        <fullName evidence="2">DUF3179 domain-containing protein</fullName>
    </recommendedName>
</protein>
<dbReference type="AlphaFoldDB" id="X1BQD1"/>
<name>X1BQD1_9ZZZZ</name>
<evidence type="ECO:0000313" key="1">
    <source>
        <dbReference type="EMBL" id="GAG86333.1"/>
    </source>
</evidence>
<comment type="caution">
    <text evidence="1">The sequence shown here is derived from an EMBL/GenBank/DDBJ whole genome shotgun (WGS) entry which is preliminary data.</text>
</comment>
<proteinExistence type="predicted"/>
<feature type="non-terminal residue" evidence="1">
    <location>
        <position position="1"/>
    </location>
</feature>
<accession>X1BQD1</accession>
<evidence type="ECO:0008006" key="2">
    <source>
        <dbReference type="Google" id="ProtNLM"/>
    </source>
</evidence>
<sequence length="83" mass="9228">SRIAEGEDVGAGSSFFREVDGQVLTFSYDGEKIFDDQTGSEWDVFGQAISGELAGTQLEPVVSVNHFWFSWAAFRPETRIYEG</sequence>
<dbReference type="EMBL" id="BART01018132">
    <property type="protein sequence ID" value="GAG86333.1"/>
    <property type="molecule type" value="Genomic_DNA"/>
</dbReference>